<dbReference type="GO" id="GO:0005737">
    <property type="term" value="C:cytoplasm"/>
    <property type="evidence" value="ECO:0007669"/>
    <property type="project" value="TreeGrafter"/>
</dbReference>
<dbReference type="Gene3D" id="1.10.287.370">
    <property type="match status" value="1"/>
</dbReference>
<evidence type="ECO:0000256" key="1">
    <source>
        <dbReference type="ARBA" id="ARBA00008045"/>
    </source>
</evidence>
<dbReference type="InterPro" id="IPR002777">
    <property type="entry name" value="PFD_beta-like"/>
</dbReference>
<dbReference type="GO" id="GO:0044183">
    <property type="term" value="F:protein folding chaperone"/>
    <property type="evidence" value="ECO:0007669"/>
    <property type="project" value="TreeGrafter"/>
</dbReference>
<evidence type="ECO:0000256" key="3">
    <source>
        <dbReference type="SAM" id="Coils"/>
    </source>
</evidence>
<dbReference type="CDD" id="cd23164">
    <property type="entry name" value="Prefoldin_1"/>
    <property type="match status" value="1"/>
</dbReference>
<evidence type="ECO:0000313" key="5">
    <source>
        <dbReference type="Proteomes" id="UP000001876"/>
    </source>
</evidence>
<feature type="coiled-coil region" evidence="3">
    <location>
        <begin position="90"/>
        <end position="124"/>
    </location>
</feature>
<reference evidence="4 5" key="1">
    <citation type="journal article" date="2009" name="Science">
        <title>Green evolution and dynamic adaptations revealed by genomes of the marine picoeukaryotes Micromonas.</title>
        <authorList>
            <person name="Worden A.Z."/>
            <person name="Lee J.H."/>
            <person name="Mock T."/>
            <person name="Rouze P."/>
            <person name="Simmons M.P."/>
            <person name="Aerts A.L."/>
            <person name="Allen A.E."/>
            <person name="Cuvelier M.L."/>
            <person name="Derelle E."/>
            <person name="Everett M.V."/>
            <person name="Foulon E."/>
            <person name="Grimwood J."/>
            <person name="Gundlach H."/>
            <person name="Henrissat B."/>
            <person name="Napoli C."/>
            <person name="McDonald S.M."/>
            <person name="Parker M.S."/>
            <person name="Rombauts S."/>
            <person name="Salamov A."/>
            <person name="Von Dassow P."/>
            <person name="Badger J.H."/>
            <person name="Coutinho P.M."/>
            <person name="Demir E."/>
            <person name="Dubchak I."/>
            <person name="Gentemann C."/>
            <person name="Eikrem W."/>
            <person name="Gready J.E."/>
            <person name="John U."/>
            <person name="Lanier W."/>
            <person name="Lindquist E.A."/>
            <person name="Lucas S."/>
            <person name="Mayer K.F."/>
            <person name="Moreau H."/>
            <person name="Not F."/>
            <person name="Otillar R."/>
            <person name="Panaud O."/>
            <person name="Pangilinan J."/>
            <person name="Paulsen I."/>
            <person name="Piegu B."/>
            <person name="Poliakov A."/>
            <person name="Robbens S."/>
            <person name="Schmutz J."/>
            <person name="Toulza E."/>
            <person name="Wyss T."/>
            <person name="Zelensky A."/>
            <person name="Zhou K."/>
            <person name="Armbrust E.V."/>
            <person name="Bhattacharya D."/>
            <person name="Goodenough U.W."/>
            <person name="Van de Peer Y."/>
            <person name="Grigoriev I.V."/>
        </authorList>
    </citation>
    <scope>NUCLEOTIDE SEQUENCE [LARGE SCALE GENOMIC DNA]</scope>
    <source>
        <strain evidence="4 5">CCMP1545</strain>
    </source>
</reference>
<dbReference type="GO" id="GO:0009409">
    <property type="term" value="P:response to cold"/>
    <property type="evidence" value="ECO:0007669"/>
    <property type="project" value="UniProtKB-ARBA"/>
</dbReference>
<dbReference type="GO" id="GO:0016272">
    <property type="term" value="C:prefoldin complex"/>
    <property type="evidence" value="ECO:0007669"/>
    <property type="project" value="InterPro"/>
</dbReference>
<dbReference type="RefSeq" id="XP_003058173.1">
    <property type="nucleotide sequence ID" value="XM_003058127.1"/>
</dbReference>
<dbReference type="Pfam" id="PF01920">
    <property type="entry name" value="Prefoldin_2"/>
    <property type="match status" value="1"/>
</dbReference>
<dbReference type="EMBL" id="GG663738">
    <property type="protein sequence ID" value="EEH58124.1"/>
    <property type="molecule type" value="Genomic_DNA"/>
</dbReference>
<evidence type="ECO:0000256" key="2">
    <source>
        <dbReference type="ARBA" id="ARBA00023186"/>
    </source>
</evidence>
<comment type="similarity">
    <text evidence="1">Belongs to the prefoldin subunit beta family.</text>
</comment>
<dbReference type="PANTHER" id="PTHR20903">
    <property type="entry name" value="PREFOLDIN SUBUNIT 1-RELATED"/>
    <property type="match status" value="1"/>
</dbReference>
<name>C1MQR6_MICPC</name>
<dbReference type="OMA" id="REMIQQK"/>
<dbReference type="PANTHER" id="PTHR20903:SF0">
    <property type="entry name" value="PREFOLDIN SUBUNIT 1"/>
    <property type="match status" value="1"/>
</dbReference>
<dbReference type="InterPro" id="IPR009053">
    <property type="entry name" value="Prefoldin"/>
</dbReference>
<dbReference type="GO" id="GO:0051082">
    <property type="term" value="F:unfolded protein binding"/>
    <property type="evidence" value="ECO:0007669"/>
    <property type="project" value="InterPro"/>
</dbReference>
<dbReference type="AlphaFoldDB" id="C1MQR6"/>
<dbReference type="SUPFAM" id="SSF46579">
    <property type="entry name" value="Prefoldin"/>
    <property type="match status" value="1"/>
</dbReference>
<evidence type="ECO:0000313" key="4">
    <source>
        <dbReference type="EMBL" id="EEH58124.1"/>
    </source>
</evidence>
<dbReference type="eggNOG" id="KOG3501">
    <property type="taxonomic scope" value="Eukaryota"/>
</dbReference>
<protein>
    <submittedName>
        <fullName evidence="4">Predicted protein</fullName>
    </submittedName>
</protein>
<keyword evidence="3" id="KW-0175">Coiled coil</keyword>
<keyword evidence="5" id="KW-1185">Reference proteome</keyword>
<dbReference type="OrthoDB" id="498195at2759"/>
<sequence>MASEQSEAMKQFQELQAKYVEITQKHKQLVTTIMQKKQDIHRSALTRHELEPLPAGVGCYKGFGRSFVREDKSAIMTGLEEIARASDEEIKKSEGQKDYLQKALAETESNLKELLQGNEALSRELLQSGAIQ</sequence>
<dbReference type="GeneID" id="9683611"/>
<gene>
    <name evidence="4" type="ORF">MICPUCDRAFT_49550</name>
</gene>
<proteinExistence type="inferred from homology"/>
<organism evidence="5">
    <name type="scientific">Micromonas pusilla (strain CCMP1545)</name>
    <name type="common">Picoplanktonic green alga</name>
    <dbReference type="NCBI Taxonomy" id="564608"/>
    <lineage>
        <taxon>Eukaryota</taxon>
        <taxon>Viridiplantae</taxon>
        <taxon>Chlorophyta</taxon>
        <taxon>Mamiellophyceae</taxon>
        <taxon>Mamiellales</taxon>
        <taxon>Mamiellaceae</taxon>
        <taxon>Micromonas</taxon>
    </lineage>
</organism>
<keyword evidence="2" id="KW-0143">Chaperone</keyword>
<dbReference type="KEGG" id="mpp:MICPUCDRAFT_49550"/>
<dbReference type="Proteomes" id="UP000001876">
    <property type="component" value="Unassembled WGS sequence"/>
</dbReference>
<accession>C1MQR6</accession>
<dbReference type="STRING" id="564608.C1MQR6"/>